<accession>A0A9W7F4Y1</accession>
<keyword evidence="3" id="KW-1185">Reference proteome</keyword>
<sequence length="142" mass="15768">MLNLLPVTSNNLMVDYGPSLLTTKTGRGDLESEKEEGAMLGRAAVKDACLDAVLDATSKLILKTDTTGAASTTCPKLDTSTNFLRAAKEETTTQRKKSVEERFPTLENPQRNRQRYRSEGHRKKCLVLRRRKNLVAGGELKM</sequence>
<evidence type="ECO:0000313" key="3">
    <source>
        <dbReference type="Proteomes" id="UP001165122"/>
    </source>
</evidence>
<dbReference type="AlphaFoldDB" id="A0A9W7F4Y1"/>
<comment type="caution">
    <text evidence="2">The sequence shown here is derived from an EMBL/GenBank/DDBJ whole genome shotgun (WGS) entry which is preliminary data.</text>
</comment>
<organism evidence="2 3">
    <name type="scientific">Triparma laevis f. longispina</name>
    <dbReference type="NCBI Taxonomy" id="1714387"/>
    <lineage>
        <taxon>Eukaryota</taxon>
        <taxon>Sar</taxon>
        <taxon>Stramenopiles</taxon>
        <taxon>Ochrophyta</taxon>
        <taxon>Bolidophyceae</taxon>
        <taxon>Parmales</taxon>
        <taxon>Triparmaceae</taxon>
        <taxon>Triparma</taxon>
    </lineage>
</organism>
<evidence type="ECO:0000313" key="2">
    <source>
        <dbReference type="EMBL" id="GMI02486.1"/>
    </source>
</evidence>
<proteinExistence type="predicted"/>
<feature type="compositionally biased region" description="Basic and acidic residues" evidence="1">
    <location>
        <begin position="89"/>
        <end position="104"/>
    </location>
</feature>
<feature type="region of interest" description="Disordered" evidence="1">
    <location>
        <begin position="89"/>
        <end position="119"/>
    </location>
</feature>
<protein>
    <submittedName>
        <fullName evidence="2">Uncharacterized protein</fullName>
    </submittedName>
</protein>
<evidence type="ECO:0000256" key="1">
    <source>
        <dbReference type="SAM" id="MobiDB-lite"/>
    </source>
</evidence>
<gene>
    <name evidence="2" type="ORF">TrLO_g50</name>
</gene>
<reference evidence="3" key="1">
    <citation type="journal article" date="2023" name="Commun. Biol.">
        <title>Genome analysis of Parmales, the sister group of diatoms, reveals the evolutionary specialization of diatoms from phago-mixotrophs to photoautotrophs.</title>
        <authorList>
            <person name="Ban H."/>
            <person name="Sato S."/>
            <person name="Yoshikawa S."/>
            <person name="Yamada K."/>
            <person name="Nakamura Y."/>
            <person name="Ichinomiya M."/>
            <person name="Sato N."/>
            <person name="Blanc-Mathieu R."/>
            <person name="Endo H."/>
            <person name="Kuwata A."/>
            <person name="Ogata H."/>
        </authorList>
    </citation>
    <scope>NUCLEOTIDE SEQUENCE [LARGE SCALE GENOMIC DNA]</scope>
    <source>
        <strain evidence="3">NIES 3700</strain>
    </source>
</reference>
<dbReference type="EMBL" id="BRXW01000044">
    <property type="protein sequence ID" value="GMI02486.1"/>
    <property type="molecule type" value="Genomic_DNA"/>
</dbReference>
<name>A0A9W7F4Y1_9STRA</name>
<dbReference type="Proteomes" id="UP001165122">
    <property type="component" value="Unassembled WGS sequence"/>
</dbReference>